<proteinExistence type="predicted"/>
<sequence>MKFRIILISLLVTGCAGLPDYVEPKTNEPSADFKVKHDFDAPFLGYSTFVNVHTEEETCGKSFGSKSGAKLIVLDDGNPLISELNSDGVKLATDKKYSFMIMSVAGMSNCSIYTSFKPQANEKYEMNVTGKLGSHSTHCKAELYNVDETTNKRTPVNFQYYGQCREPEK</sequence>
<dbReference type="PROSITE" id="PS51257">
    <property type="entry name" value="PROKAR_LIPOPROTEIN"/>
    <property type="match status" value="1"/>
</dbReference>
<dbReference type="Proteomes" id="UP000654004">
    <property type="component" value="Unassembled WGS sequence"/>
</dbReference>
<evidence type="ECO:0000313" key="2">
    <source>
        <dbReference type="Proteomes" id="UP000654004"/>
    </source>
</evidence>
<evidence type="ECO:0008006" key="3">
    <source>
        <dbReference type="Google" id="ProtNLM"/>
    </source>
</evidence>
<protein>
    <recommendedName>
        <fullName evidence="3">Lipoprotein</fullName>
    </recommendedName>
</protein>
<name>A0ABQ2QW49_9GAMM</name>
<evidence type="ECO:0000313" key="1">
    <source>
        <dbReference type="EMBL" id="GGP99395.1"/>
    </source>
</evidence>
<keyword evidence="2" id="KW-1185">Reference proteome</keyword>
<dbReference type="RefSeq" id="WP_188958814.1">
    <property type="nucleotide sequence ID" value="NZ_BMQW01000014.1"/>
</dbReference>
<gene>
    <name evidence="1" type="ORF">GCM10009410_36470</name>
</gene>
<reference evidence="2" key="1">
    <citation type="journal article" date="2019" name="Int. J. Syst. Evol. Microbiol.">
        <title>The Global Catalogue of Microorganisms (GCM) 10K type strain sequencing project: providing services to taxonomists for standard genome sequencing and annotation.</title>
        <authorList>
            <consortium name="The Broad Institute Genomics Platform"/>
            <consortium name="The Broad Institute Genome Sequencing Center for Infectious Disease"/>
            <person name="Wu L."/>
            <person name="Ma J."/>
        </authorList>
    </citation>
    <scope>NUCLEOTIDE SEQUENCE [LARGE SCALE GENOMIC DNA]</scope>
    <source>
        <strain evidence="2">JCM 32305</strain>
    </source>
</reference>
<comment type="caution">
    <text evidence="1">The sequence shown here is derived from an EMBL/GenBank/DDBJ whole genome shotgun (WGS) entry which is preliminary data.</text>
</comment>
<organism evidence="1 2">
    <name type="scientific">Shewanella ulleungensis</name>
    <dbReference type="NCBI Taxonomy" id="2282699"/>
    <lineage>
        <taxon>Bacteria</taxon>
        <taxon>Pseudomonadati</taxon>
        <taxon>Pseudomonadota</taxon>
        <taxon>Gammaproteobacteria</taxon>
        <taxon>Alteromonadales</taxon>
        <taxon>Shewanellaceae</taxon>
        <taxon>Shewanella</taxon>
    </lineage>
</organism>
<dbReference type="EMBL" id="BMQW01000014">
    <property type="protein sequence ID" value="GGP99395.1"/>
    <property type="molecule type" value="Genomic_DNA"/>
</dbReference>
<accession>A0ABQ2QW49</accession>